<proteinExistence type="predicted"/>
<dbReference type="OrthoDB" id="2234534at2"/>
<dbReference type="Pfam" id="PF19614">
    <property type="entry name" value="DUF6119"/>
    <property type="match status" value="1"/>
</dbReference>
<comment type="caution">
    <text evidence="1">The sequence shown here is derived from an EMBL/GenBank/DDBJ whole genome shotgun (WGS) entry which is preliminary data.</text>
</comment>
<sequence length="541" mass="61875">MVEDKKRKYDVSIRLHKKNVTKYENVLKDEYKKDGSEGDKIKIYSLSSKGMGHGKAFALLRQKSTPKWKGLFENMIGKRDEIPDNFYSKAVIVMKIMSKNGDNYFMSISFGYGDSLLNSDTIINDFGKNIAAKKISNRMIDSVSTMQITDAIVQSNKQIVGNSSEGINDLISGDSEFPSSVSGVFRNGAVETKIEGLGNLLKAKRMMKPNEIAEDLKYYLDAYLTDDKVSEWISRLSKVTNKNEIERLNYSMVQSIEKGEEFGIAYPYFVEVSDMDVSGLSKKIDSMDASLVEKLRLYINSRKHTAKTVLSRIKTISKVTVTVSENGEKRSERLFKCIFLELIELKKRYILFNGEWFEVSNTFYTDMKNVLDSVKRSNLCLPESRNNENETEYNSRATNKLGNACELHLTGYRNRYIGKGSVEPADIVTSDRKFLYVKFGKSSSTLSHLFMQSIVPAQLMSQNVDDKFREKIEKELIEKNSQIFKTGFLSKNIPNNKITIVFVIIRNKQELPFFSMISFSRTINELRSMGFKVELAWVKQK</sequence>
<dbReference type="EMBL" id="AZDY01000029">
    <property type="protein sequence ID" value="KRK84126.1"/>
    <property type="molecule type" value="Genomic_DNA"/>
</dbReference>
<dbReference type="InterPro" id="IPR026487">
    <property type="entry name" value="CHP04141"/>
</dbReference>
<dbReference type="RefSeq" id="WP_056951236.1">
    <property type="nucleotide sequence ID" value="NZ_AZDY01000029.1"/>
</dbReference>
<dbReference type="NCBIfam" id="TIGR04141">
    <property type="entry name" value="TIGR04141 family sporadically distributed protein"/>
    <property type="match status" value="1"/>
</dbReference>
<gene>
    <name evidence="1" type="ORF">FC78_GL001135</name>
</gene>
<dbReference type="AlphaFoldDB" id="A0A0R1KKR2"/>
<dbReference type="STRING" id="1423788.FC78_GL001135"/>
<accession>A0A0R1KKR2</accession>
<protein>
    <recommendedName>
        <fullName evidence="3">Sporadically distributed protein, TIGR04141 family</fullName>
    </recommendedName>
</protein>
<evidence type="ECO:0000313" key="2">
    <source>
        <dbReference type="Proteomes" id="UP000051515"/>
    </source>
</evidence>
<evidence type="ECO:0008006" key="3">
    <source>
        <dbReference type="Google" id="ProtNLM"/>
    </source>
</evidence>
<dbReference type="Proteomes" id="UP000051515">
    <property type="component" value="Unassembled WGS sequence"/>
</dbReference>
<reference evidence="1 2" key="1">
    <citation type="journal article" date="2015" name="Genome Announc.">
        <title>Expanding the biotechnology potential of lactobacilli through comparative genomics of 213 strains and associated genera.</title>
        <authorList>
            <person name="Sun Z."/>
            <person name="Harris H.M."/>
            <person name="McCann A."/>
            <person name="Guo C."/>
            <person name="Argimon S."/>
            <person name="Zhang W."/>
            <person name="Yang X."/>
            <person name="Jeffery I.B."/>
            <person name="Cooney J.C."/>
            <person name="Kagawa T.F."/>
            <person name="Liu W."/>
            <person name="Song Y."/>
            <person name="Salvetti E."/>
            <person name="Wrobel A."/>
            <person name="Rasinkangas P."/>
            <person name="Parkhill J."/>
            <person name="Rea M.C."/>
            <person name="O'Sullivan O."/>
            <person name="Ritari J."/>
            <person name="Douillard F.P."/>
            <person name="Paul Ross R."/>
            <person name="Yang R."/>
            <person name="Briner A.E."/>
            <person name="Felis G.E."/>
            <person name="de Vos W.M."/>
            <person name="Barrangou R."/>
            <person name="Klaenhammer T.R."/>
            <person name="Caufield P.W."/>
            <person name="Cui Y."/>
            <person name="Zhang H."/>
            <person name="O'Toole P.W."/>
        </authorList>
    </citation>
    <scope>NUCLEOTIDE SEQUENCE [LARGE SCALE GENOMIC DNA]</scope>
    <source>
        <strain evidence="1 2">DSM 19674</strain>
    </source>
</reference>
<keyword evidence="2" id="KW-1185">Reference proteome</keyword>
<dbReference type="PATRIC" id="fig|1423788.3.peg.1166"/>
<organism evidence="1 2">
    <name type="scientific">Companilactobacillus bobalius DSM 19674</name>
    <dbReference type="NCBI Taxonomy" id="1423788"/>
    <lineage>
        <taxon>Bacteria</taxon>
        <taxon>Bacillati</taxon>
        <taxon>Bacillota</taxon>
        <taxon>Bacilli</taxon>
        <taxon>Lactobacillales</taxon>
        <taxon>Lactobacillaceae</taxon>
        <taxon>Companilactobacillus</taxon>
        <taxon>Companilactobacillus bobalius</taxon>
    </lineage>
</organism>
<name>A0A0R1KKR2_9LACO</name>
<evidence type="ECO:0000313" key="1">
    <source>
        <dbReference type="EMBL" id="KRK84126.1"/>
    </source>
</evidence>